<name>K6WVJ1_9MICO</name>
<organism evidence="2 3">
    <name type="scientific">Kineosphaera limosa NBRC 100340</name>
    <dbReference type="NCBI Taxonomy" id="1184609"/>
    <lineage>
        <taxon>Bacteria</taxon>
        <taxon>Bacillati</taxon>
        <taxon>Actinomycetota</taxon>
        <taxon>Actinomycetes</taxon>
        <taxon>Micrococcales</taxon>
        <taxon>Dermatophilaceae</taxon>
        <taxon>Kineosphaera</taxon>
    </lineage>
</organism>
<dbReference type="AlphaFoldDB" id="K6WVJ1"/>
<sequence length="202" mass="20822">MIAPFAVALTACVLSAGAVLYVEPALAAPAIDTAQRGAIGAFVTTPTAEALVTGRADMVSVRPAATSRPLDRPDVLGAAPALRCTIHVVPVAWQGSPAVSLDEIRGPVNAAAQYWADVIPGRISFTSISYADALRVPAPGGGCSEAAGSMERAVEKQLGERYTSGIQEHLVIVHPRRDGCYAGFASVWNTTVWINAAADGGV</sequence>
<dbReference type="RefSeq" id="WP_006592659.1">
    <property type="nucleotide sequence ID" value="NZ_BAHD01000032.1"/>
</dbReference>
<protein>
    <submittedName>
        <fullName evidence="2">Uncharacterized protein</fullName>
    </submittedName>
</protein>
<accession>K6WVJ1</accession>
<dbReference type="EMBL" id="BAHD01000032">
    <property type="protein sequence ID" value="GAB96127.1"/>
    <property type="molecule type" value="Genomic_DNA"/>
</dbReference>
<gene>
    <name evidence="2" type="ORF">KILIM_032_00120</name>
</gene>
<dbReference type="STRING" id="1184609.KILIM_032_00120"/>
<keyword evidence="3" id="KW-1185">Reference proteome</keyword>
<keyword evidence="1" id="KW-0732">Signal</keyword>
<dbReference type="Proteomes" id="UP000008366">
    <property type="component" value="Unassembled WGS sequence"/>
</dbReference>
<evidence type="ECO:0000256" key="1">
    <source>
        <dbReference type="SAM" id="SignalP"/>
    </source>
</evidence>
<evidence type="ECO:0000313" key="3">
    <source>
        <dbReference type="Proteomes" id="UP000008366"/>
    </source>
</evidence>
<feature type="signal peptide" evidence="1">
    <location>
        <begin position="1"/>
        <end position="27"/>
    </location>
</feature>
<reference evidence="2 3" key="1">
    <citation type="submission" date="2012-08" db="EMBL/GenBank/DDBJ databases">
        <title>Whole genome shotgun sequence of Kineosphaera limosa NBRC 100340.</title>
        <authorList>
            <person name="Yoshida I."/>
            <person name="Isaki S."/>
            <person name="Hosoyama A."/>
            <person name="Tsuchikane K."/>
            <person name="Katsumata H."/>
            <person name="Ando Y."/>
            <person name="Ohji S."/>
            <person name="Hamada M."/>
            <person name="Tamura T."/>
            <person name="Yamazoe A."/>
            <person name="Yamazaki S."/>
            <person name="Fujita N."/>
        </authorList>
    </citation>
    <scope>NUCLEOTIDE SEQUENCE [LARGE SCALE GENOMIC DNA]</scope>
    <source>
        <strain evidence="2 3">NBRC 100340</strain>
    </source>
</reference>
<proteinExistence type="predicted"/>
<feature type="chain" id="PRO_5003898713" evidence="1">
    <location>
        <begin position="28"/>
        <end position="202"/>
    </location>
</feature>
<comment type="caution">
    <text evidence="2">The sequence shown here is derived from an EMBL/GenBank/DDBJ whole genome shotgun (WGS) entry which is preliminary data.</text>
</comment>
<evidence type="ECO:0000313" key="2">
    <source>
        <dbReference type="EMBL" id="GAB96127.1"/>
    </source>
</evidence>